<dbReference type="RefSeq" id="WP_389360659.1">
    <property type="nucleotide sequence ID" value="NZ_JBIACK010000004.1"/>
</dbReference>
<dbReference type="Proteomes" id="UP001601059">
    <property type="component" value="Unassembled WGS sequence"/>
</dbReference>
<gene>
    <name evidence="1" type="ORF">ACFYKX_10065</name>
</gene>
<organism evidence="1 2">
    <name type="scientific">Cytobacillus spartinae</name>
    <dbReference type="NCBI Taxonomy" id="3299023"/>
    <lineage>
        <taxon>Bacteria</taxon>
        <taxon>Bacillati</taxon>
        <taxon>Bacillota</taxon>
        <taxon>Bacilli</taxon>
        <taxon>Bacillales</taxon>
        <taxon>Bacillaceae</taxon>
        <taxon>Cytobacillus</taxon>
    </lineage>
</organism>
<sequence>MIHHWLMLSSDKDSWDSGDKAKLFSFLAQLNDKNVQVFARKKGEEVDYGNAWAAINLSVINLATLDPDISSKHINACRHCFTKYMFHAQILDPLSSFVPTDLLFKERLDLEKAPYSNLPFLQQLMNFLFLEGPQAILSCEGTYSSSTKNILVQISHQGIVSTEEDGFDIQTFVYDHPHWFTPQK</sequence>
<comment type="caution">
    <text evidence="1">The sequence shown here is derived from an EMBL/GenBank/DDBJ whole genome shotgun (WGS) entry which is preliminary data.</text>
</comment>
<accession>A0ABW6K9X2</accession>
<evidence type="ECO:0000313" key="1">
    <source>
        <dbReference type="EMBL" id="MFE8700961.1"/>
    </source>
</evidence>
<evidence type="ECO:0000313" key="2">
    <source>
        <dbReference type="Proteomes" id="UP001601059"/>
    </source>
</evidence>
<reference evidence="1 2" key="1">
    <citation type="submission" date="2024-08" db="EMBL/GenBank/DDBJ databases">
        <title>Two novel Cytobacillus novel species.</title>
        <authorList>
            <person name="Liu G."/>
        </authorList>
    </citation>
    <scope>NUCLEOTIDE SEQUENCE [LARGE SCALE GENOMIC DNA]</scope>
    <source>
        <strain evidence="1 2">FJAT-54145</strain>
    </source>
</reference>
<name>A0ABW6K9X2_9BACI</name>
<keyword evidence="2" id="KW-1185">Reference proteome</keyword>
<proteinExistence type="predicted"/>
<dbReference type="EMBL" id="JBIACK010000004">
    <property type="protein sequence ID" value="MFE8700961.1"/>
    <property type="molecule type" value="Genomic_DNA"/>
</dbReference>
<protein>
    <submittedName>
        <fullName evidence="1">Uncharacterized protein</fullName>
    </submittedName>
</protein>